<protein>
    <recommendedName>
        <fullName evidence="3">Phage protein</fullName>
    </recommendedName>
</protein>
<name>A0ABS6GIJ5_9ENTR</name>
<keyword evidence="2" id="KW-1185">Reference proteome</keyword>
<reference evidence="1 2" key="1">
    <citation type="submission" date="2021-06" db="EMBL/GenBank/DDBJ databases">
        <authorList>
            <person name="Stanton E."/>
        </authorList>
    </citation>
    <scope>NUCLEOTIDE SEQUENCE [LARGE SCALE GENOMIC DNA]</scope>
    <source>
        <strain evidence="1 2">2021EL-00146</strain>
    </source>
</reference>
<dbReference type="RefSeq" id="WP_094112796.1">
    <property type="nucleotide sequence ID" value="NZ_JAHLTI010000026.1"/>
</dbReference>
<proteinExistence type="predicted"/>
<evidence type="ECO:0000313" key="2">
    <source>
        <dbReference type="Proteomes" id="UP000787201"/>
    </source>
</evidence>
<dbReference type="EMBL" id="JAHLTI010000026">
    <property type="protein sequence ID" value="MBU5926668.1"/>
    <property type="molecule type" value="Genomic_DNA"/>
</dbReference>
<comment type="caution">
    <text evidence="1">The sequence shown here is derived from an EMBL/GenBank/DDBJ whole genome shotgun (WGS) entry which is preliminary data.</text>
</comment>
<sequence length="118" mass="13769">MTSTPEYLEKLSTTEFLDRLNYEQLKFCRELCNERIRAIQEGEKKVAWVVTDGGVNFGWFRTEDYPKAVDLLALKAAERWAEADKENPETKYELNLRIEGERLPVSEYEALFADGQWG</sequence>
<evidence type="ECO:0000313" key="1">
    <source>
        <dbReference type="EMBL" id="MBU5926668.1"/>
    </source>
</evidence>
<gene>
    <name evidence="1" type="ORF">KQV47_21100</name>
</gene>
<evidence type="ECO:0008006" key="3">
    <source>
        <dbReference type="Google" id="ProtNLM"/>
    </source>
</evidence>
<accession>A0ABS6GIJ5</accession>
<organism evidence="1 2">
    <name type="scientific">Enterobacter sichuanensis</name>
    <dbReference type="NCBI Taxonomy" id="2071710"/>
    <lineage>
        <taxon>Bacteria</taxon>
        <taxon>Pseudomonadati</taxon>
        <taxon>Pseudomonadota</taxon>
        <taxon>Gammaproteobacteria</taxon>
        <taxon>Enterobacterales</taxon>
        <taxon>Enterobacteriaceae</taxon>
        <taxon>Enterobacter</taxon>
        <taxon>Enterobacter cloacae complex</taxon>
    </lineage>
</organism>
<dbReference type="Proteomes" id="UP000787201">
    <property type="component" value="Unassembled WGS sequence"/>
</dbReference>